<evidence type="ECO:0000256" key="1">
    <source>
        <dbReference type="SAM" id="MobiDB-lite"/>
    </source>
</evidence>
<keyword evidence="2" id="KW-0732">Signal</keyword>
<feature type="compositionally biased region" description="Basic and acidic residues" evidence="1">
    <location>
        <begin position="149"/>
        <end position="166"/>
    </location>
</feature>
<keyword evidence="4" id="KW-1185">Reference proteome</keyword>
<comment type="caution">
    <text evidence="3">The sequence shown here is derived from an EMBL/GenBank/DDBJ whole genome shotgun (WGS) entry which is preliminary data.</text>
</comment>
<feature type="chain" id="PRO_5042012179" evidence="2">
    <location>
        <begin position="28"/>
        <end position="166"/>
    </location>
</feature>
<organism evidence="3 4">
    <name type="scientific">Mycena albidolilacea</name>
    <dbReference type="NCBI Taxonomy" id="1033008"/>
    <lineage>
        <taxon>Eukaryota</taxon>
        <taxon>Fungi</taxon>
        <taxon>Dikarya</taxon>
        <taxon>Basidiomycota</taxon>
        <taxon>Agaricomycotina</taxon>
        <taxon>Agaricomycetes</taxon>
        <taxon>Agaricomycetidae</taxon>
        <taxon>Agaricales</taxon>
        <taxon>Marasmiineae</taxon>
        <taxon>Mycenaceae</taxon>
        <taxon>Mycena</taxon>
    </lineage>
</organism>
<protein>
    <submittedName>
        <fullName evidence="3">Uncharacterized protein</fullName>
    </submittedName>
</protein>
<proteinExistence type="predicted"/>
<sequence length="166" mass="18048">MHFKSQTQVVLLAVLAVCVQMCVGAGAGEDGGMCKGPLRIPIPLTVCQAECPVVGNLPGVTWMRRISLVRVGRPTLWPRVQEGGVQRDMSTPSVVRSYRDEIFEQYREENRTTEFSGALERYIAIGHGGGPSVASSGRKRGAMTSHGADCGERDTDKSAEQDRALW</sequence>
<evidence type="ECO:0000313" key="4">
    <source>
        <dbReference type="Proteomes" id="UP001218218"/>
    </source>
</evidence>
<name>A0AAD7APJ5_9AGAR</name>
<dbReference type="Proteomes" id="UP001218218">
    <property type="component" value="Unassembled WGS sequence"/>
</dbReference>
<accession>A0AAD7APJ5</accession>
<feature type="signal peptide" evidence="2">
    <location>
        <begin position="1"/>
        <end position="27"/>
    </location>
</feature>
<reference evidence="3" key="1">
    <citation type="submission" date="2023-03" db="EMBL/GenBank/DDBJ databases">
        <title>Massive genome expansion in bonnet fungi (Mycena s.s.) driven by repeated elements and novel gene families across ecological guilds.</title>
        <authorList>
            <consortium name="Lawrence Berkeley National Laboratory"/>
            <person name="Harder C.B."/>
            <person name="Miyauchi S."/>
            <person name="Viragh M."/>
            <person name="Kuo A."/>
            <person name="Thoen E."/>
            <person name="Andreopoulos B."/>
            <person name="Lu D."/>
            <person name="Skrede I."/>
            <person name="Drula E."/>
            <person name="Henrissat B."/>
            <person name="Morin E."/>
            <person name="Kohler A."/>
            <person name="Barry K."/>
            <person name="LaButti K."/>
            <person name="Morin E."/>
            <person name="Salamov A."/>
            <person name="Lipzen A."/>
            <person name="Mereny Z."/>
            <person name="Hegedus B."/>
            <person name="Baldrian P."/>
            <person name="Stursova M."/>
            <person name="Weitz H."/>
            <person name="Taylor A."/>
            <person name="Grigoriev I.V."/>
            <person name="Nagy L.G."/>
            <person name="Martin F."/>
            <person name="Kauserud H."/>
        </authorList>
    </citation>
    <scope>NUCLEOTIDE SEQUENCE</scope>
    <source>
        <strain evidence="3">CBHHK002</strain>
    </source>
</reference>
<evidence type="ECO:0000313" key="3">
    <source>
        <dbReference type="EMBL" id="KAJ7364408.1"/>
    </source>
</evidence>
<dbReference type="AlphaFoldDB" id="A0AAD7APJ5"/>
<evidence type="ECO:0000256" key="2">
    <source>
        <dbReference type="SAM" id="SignalP"/>
    </source>
</evidence>
<dbReference type="EMBL" id="JARIHO010000003">
    <property type="protein sequence ID" value="KAJ7364408.1"/>
    <property type="molecule type" value="Genomic_DNA"/>
</dbReference>
<feature type="region of interest" description="Disordered" evidence="1">
    <location>
        <begin position="130"/>
        <end position="166"/>
    </location>
</feature>
<gene>
    <name evidence="3" type="ORF">DFH08DRAFT_930345</name>
</gene>